<dbReference type="SUPFAM" id="SSF52540">
    <property type="entry name" value="P-loop containing nucleoside triphosphate hydrolases"/>
    <property type="match status" value="1"/>
</dbReference>
<evidence type="ECO:0000259" key="2">
    <source>
        <dbReference type="Pfam" id="PF00005"/>
    </source>
</evidence>
<organism evidence="3">
    <name type="scientific">bioreactor metagenome</name>
    <dbReference type="NCBI Taxonomy" id="1076179"/>
    <lineage>
        <taxon>unclassified sequences</taxon>
        <taxon>metagenomes</taxon>
        <taxon>ecological metagenomes</taxon>
    </lineage>
</organism>
<feature type="domain" description="ABC transporter" evidence="2">
    <location>
        <begin position="2"/>
        <end position="82"/>
    </location>
</feature>
<proteinExistence type="predicted"/>
<dbReference type="Gene3D" id="3.40.50.300">
    <property type="entry name" value="P-loop containing nucleotide triphosphate hydrolases"/>
    <property type="match status" value="1"/>
</dbReference>
<dbReference type="InterPro" id="IPR003439">
    <property type="entry name" value="ABC_transporter-like_ATP-bd"/>
</dbReference>
<dbReference type="GO" id="GO:0016887">
    <property type="term" value="F:ATP hydrolysis activity"/>
    <property type="evidence" value="ECO:0007669"/>
    <property type="project" value="InterPro"/>
</dbReference>
<evidence type="ECO:0000256" key="1">
    <source>
        <dbReference type="ARBA" id="ARBA00022448"/>
    </source>
</evidence>
<dbReference type="EC" id="3.6.3.-" evidence="3"/>
<evidence type="ECO:0000313" key="3">
    <source>
        <dbReference type="EMBL" id="MPM66544.1"/>
    </source>
</evidence>
<dbReference type="Pfam" id="PF00005">
    <property type="entry name" value="ABC_tran"/>
    <property type="match status" value="1"/>
</dbReference>
<dbReference type="AlphaFoldDB" id="A0A645BXV4"/>
<keyword evidence="3" id="KW-0067">ATP-binding</keyword>
<sequence length="186" mass="20132">MPQGDSLLPWLNLLDNVAISLRNRGVQRQPARARAHATLHQWGLADWEQERPAALSGGMRQRAALARALLADKPILLADEPLGALDAITRAEIQQWLRATIIGSSATLIMVTHDVDEALLLSHRVVLLAEPAPGQPVSTAASWPGWFADDRPRELLLGDPAFATVRRQILQSFADSGSGPNPGAPR</sequence>
<keyword evidence="3" id="KW-0547">Nucleotide-binding</keyword>
<gene>
    <name evidence="3" type="primary">cmpD_11</name>
    <name evidence="3" type="ORF">SDC9_113453</name>
</gene>
<reference evidence="3" key="1">
    <citation type="submission" date="2019-08" db="EMBL/GenBank/DDBJ databases">
        <authorList>
            <person name="Kucharzyk K."/>
            <person name="Murdoch R.W."/>
            <person name="Higgins S."/>
            <person name="Loffler F."/>
        </authorList>
    </citation>
    <scope>NUCLEOTIDE SEQUENCE</scope>
</reference>
<dbReference type="InterPro" id="IPR027417">
    <property type="entry name" value="P-loop_NTPase"/>
</dbReference>
<keyword evidence="1" id="KW-0813">Transport</keyword>
<accession>A0A645BXV4</accession>
<dbReference type="GO" id="GO:0005524">
    <property type="term" value="F:ATP binding"/>
    <property type="evidence" value="ECO:0007669"/>
    <property type="project" value="UniProtKB-KW"/>
</dbReference>
<dbReference type="PANTHER" id="PTHR42788:SF2">
    <property type="entry name" value="ABC TRANSPORTER ATP-BINDING PROTEIN"/>
    <property type="match status" value="1"/>
</dbReference>
<dbReference type="InterPro" id="IPR050166">
    <property type="entry name" value="ABC_transporter_ATP-bind"/>
</dbReference>
<keyword evidence="3" id="KW-0378">Hydrolase</keyword>
<dbReference type="EMBL" id="VSSQ01021151">
    <property type="protein sequence ID" value="MPM66544.1"/>
    <property type="molecule type" value="Genomic_DNA"/>
</dbReference>
<name>A0A645BXV4_9ZZZZ</name>
<comment type="caution">
    <text evidence="3">The sequence shown here is derived from an EMBL/GenBank/DDBJ whole genome shotgun (WGS) entry which is preliminary data.</text>
</comment>
<dbReference type="PANTHER" id="PTHR42788">
    <property type="entry name" value="TAURINE IMPORT ATP-BINDING PROTEIN-RELATED"/>
    <property type="match status" value="1"/>
</dbReference>
<protein>
    <submittedName>
        <fullName evidence="3">Bicarbonate transport ATP-binding protein CmpD</fullName>
        <ecNumber evidence="3">3.6.3.-</ecNumber>
    </submittedName>
</protein>